<dbReference type="InterPro" id="IPR031733">
    <property type="entry name" value="Dynein_attach_N"/>
</dbReference>
<accession>A0A1A7VY69</accession>
<protein>
    <recommendedName>
        <fullName evidence="1">Dynein attachment factor N-terminal domain-containing protein</fullName>
    </recommendedName>
</protein>
<organism evidence="2 3">
    <name type="scientific">Plasmodium knowlesi (strain H)</name>
    <dbReference type="NCBI Taxonomy" id="5851"/>
    <lineage>
        <taxon>Eukaryota</taxon>
        <taxon>Sar</taxon>
        <taxon>Alveolata</taxon>
        <taxon>Apicomplexa</taxon>
        <taxon>Aconoidasida</taxon>
        <taxon>Haemosporida</taxon>
        <taxon>Plasmodiidae</taxon>
        <taxon>Plasmodium</taxon>
        <taxon>Plasmodium (Plasmodium)</taxon>
    </lineage>
</organism>
<proteinExistence type="predicted"/>
<dbReference type="Proteomes" id="UP000182128">
    <property type="component" value="Unassembled WGS sequence"/>
</dbReference>
<dbReference type="Pfam" id="PF15867">
    <property type="entry name" value="Dynein_attach_N"/>
    <property type="match status" value="1"/>
</dbReference>
<name>A0A1A7VY69_PLAKH</name>
<evidence type="ECO:0000259" key="1">
    <source>
        <dbReference type="Pfam" id="PF15867"/>
    </source>
</evidence>
<sequence>MDPADGIAPIQIRKMRNDFVRCIIKDEEFKKKDEKKKEIVKYCKSYKDFCNIVSSVNMKPVRTYEQKVSYEDYINLNLSSSKSQMESTKRRNRRSQNYELMNFFHINSPLQVPSPEEIEQRKSAQEIRQLFSYITCYTYHVVHTKLTTYHLRTMLRDKQKDYVNFVKRNYTSDELTDVLDLIRRKWDDIFQPNPADDPKMEKTPPKFLNLASFLIHLVDHWKKHNLSAYFTQDELNNINLNLQDIIGKMEKTASTYYGDDIGEASIMINQLKMIHL</sequence>
<evidence type="ECO:0000313" key="3">
    <source>
        <dbReference type="Proteomes" id="UP000182128"/>
    </source>
</evidence>
<reference evidence="3" key="1">
    <citation type="submission" date="2016-05" db="EMBL/GenBank/DDBJ databases">
        <authorList>
            <person name="Sharaf H."/>
        </authorList>
    </citation>
    <scope>NUCLEOTIDE SEQUENCE [LARGE SCALE GENOMIC DNA]</scope>
    <source>
        <strain evidence="3">H</strain>
    </source>
</reference>
<feature type="domain" description="Dynein attachment factor N-terminal" evidence="1">
    <location>
        <begin position="10"/>
        <end position="67"/>
    </location>
</feature>
<evidence type="ECO:0000313" key="2">
    <source>
        <dbReference type="EMBL" id="SBO26885.1"/>
    </source>
</evidence>
<gene>
    <name evidence="2" type="ORF">PKNA1_C2_0802700</name>
</gene>
<dbReference type="EMBL" id="CWHQ02000023">
    <property type="protein sequence ID" value="SBO26885.1"/>
    <property type="molecule type" value="Genomic_DNA"/>
</dbReference>
<dbReference type="AlphaFoldDB" id="A0A1A7VY69"/>